<dbReference type="AlphaFoldDB" id="X1M264"/>
<evidence type="ECO:0000313" key="2">
    <source>
        <dbReference type="EMBL" id="GAI25443.1"/>
    </source>
</evidence>
<name>X1M264_9ZZZZ</name>
<accession>X1M264</accession>
<gene>
    <name evidence="2" type="ORF">S06H3_25969</name>
</gene>
<proteinExistence type="predicted"/>
<feature type="non-terminal residue" evidence="2">
    <location>
        <position position="74"/>
    </location>
</feature>
<comment type="caution">
    <text evidence="2">The sequence shown here is derived from an EMBL/GenBank/DDBJ whole genome shotgun (WGS) entry which is preliminary data.</text>
</comment>
<organism evidence="2">
    <name type="scientific">marine sediment metagenome</name>
    <dbReference type="NCBI Taxonomy" id="412755"/>
    <lineage>
        <taxon>unclassified sequences</taxon>
        <taxon>metagenomes</taxon>
        <taxon>ecological metagenomes</taxon>
    </lineage>
</organism>
<dbReference type="Pfam" id="PF01370">
    <property type="entry name" value="Epimerase"/>
    <property type="match status" value="1"/>
</dbReference>
<reference evidence="2" key="1">
    <citation type="journal article" date="2014" name="Front. Microbiol.">
        <title>High frequency of phylogenetically diverse reductive dehalogenase-homologous genes in deep subseafloor sedimentary metagenomes.</title>
        <authorList>
            <person name="Kawai M."/>
            <person name="Futagami T."/>
            <person name="Toyoda A."/>
            <person name="Takaki Y."/>
            <person name="Nishi S."/>
            <person name="Hori S."/>
            <person name="Arai W."/>
            <person name="Tsubouchi T."/>
            <person name="Morono Y."/>
            <person name="Uchiyama I."/>
            <person name="Ito T."/>
            <person name="Fujiyama A."/>
            <person name="Inagaki F."/>
            <person name="Takami H."/>
        </authorList>
    </citation>
    <scope>NUCLEOTIDE SEQUENCE</scope>
    <source>
        <strain evidence="2">Expedition CK06-06</strain>
    </source>
</reference>
<dbReference type="EMBL" id="BARV01014979">
    <property type="protein sequence ID" value="GAI25443.1"/>
    <property type="molecule type" value="Genomic_DNA"/>
</dbReference>
<dbReference type="InterPro" id="IPR001509">
    <property type="entry name" value="Epimerase_deHydtase"/>
</dbReference>
<dbReference type="SUPFAM" id="SSF51735">
    <property type="entry name" value="NAD(P)-binding Rossmann-fold domains"/>
    <property type="match status" value="1"/>
</dbReference>
<dbReference type="InterPro" id="IPR036291">
    <property type="entry name" value="NAD(P)-bd_dom_sf"/>
</dbReference>
<dbReference type="Gene3D" id="3.40.50.720">
    <property type="entry name" value="NAD(P)-binding Rossmann-like Domain"/>
    <property type="match status" value="1"/>
</dbReference>
<evidence type="ECO:0000259" key="1">
    <source>
        <dbReference type="Pfam" id="PF01370"/>
    </source>
</evidence>
<feature type="domain" description="NAD-dependent epimerase/dehydratase" evidence="1">
    <location>
        <begin position="3"/>
        <end position="71"/>
    </location>
</feature>
<protein>
    <recommendedName>
        <fullName evidence="1">NAD-dependent epimerase/dehydratase domain-containing protein</fullName>
    </recommendedName>
</protein>
<sequence length="74" mass="7846">MAILVTGGSGFIGHTLIEKLLARGQKVYSLSRHPPAEAKNLIPLTGDITLPNLGLVDVPKDIDEVIHLAGIHSL</sequence>